<gene>
    <name evidence="1" type="ORF">ASILVAE211_19730</name>
</gene>
<proteinExistence type="predicted"/>
<protein>
    <submittedName>
        <fullName evidence="1">Uncharacterized protein</fullName>
    </submittedName>
</protein>
<dbReference type="EMBL" id="JAESVB010000013">
    <property type="protein sequence ID" value="MCB8877434.1"/>
    <property type="molecule type" value="Genomic_DNA"/>
</dbReference>
<reference evidence="1" key="1">
    <citation type="journal article" date="2021" name="Microorganisms">
        <title>Acidisoma silvae sp. nov. and Acidisomacellulosilytica sp. nov., Two Acidophilic Bacteria Isolated from Decaying Wood, Hydrolyzing Cellulose and Producing Poly-3-hydroxybutyrate.</title>
        <authorList>
            <person name="Mieszkin S."/>
            <person name="Pouder E."/>
            <person name="Uroz S."/>
            <person name="Simon-Colin C."/>
            <person name="Alain K."/>
        </authorList>
    </citation>
    <scope>NUCLEOTIDE SEQUENCE</scope>
    <source>
        <strain evidence="1">HW T2.11</strain>
    </source>
</reference>
<comment type="caution">
    <text evidence="1">The sequence shown here is derived from an EMBL/GenBank/DDBJ whole genome shotgun (WGS) entry which is preliminary data.</text>
</comment>
<dbReference type="Proteomes" id="UP000708298">
    <property type="component" value="Unassembled WGS sequence"/>
</dbReference>
<accession>A0A963YVB3</accession>
<organism evidence="1 2">
    <name type="scientific">Acidisoma silvae</name>
    <dbReference type="NCBI Taxonomy" id="2802396"/>
    <lineage>
        <taxon>Bacteria</taxon>
        <taxon>Pseudomonadati</taxon>
        <taxon>Pseudomonadota</taxon>
        <taxon>Alphaproteobacteria</taxon>
        <taxon>Acetobacterales</taxon>
        <taxon>Acidocellaceae</taxon>
        <taxon>Acidisoma</taxon>
    </lineage>
</organism>
<evidence type="ECO:0000313" key="1">
    <source>
        <dbReference type="EMBL" id="MCB8877434.1"/>
    </source>
</evidence>
<evidence type="ECO:0000313" key="2">
    <source>
        <dbReference type="Proteomes" id="UP000708298"/>
    </source>
</evidence>
<reference evidence="1" key="2">
    <citation type="submission" date="2021-01" db="EMBL/GenBank/DDBJ databases">
        <authorList>
            <person name="Mieszkin S."/>
            <person name="Pouder E."/>
            <person name="Alain K."/>
        </authorList>
    </citation>
    <scope>NUCLEOTIDE SEQUENCE</scope>
    <source>
        <strain evidence="1">HW T2.11</strain>
    </source>
</reference>
<name>A0A963YVB3_9PROT</name>
<sequence length="397" mass="43412">MAFTGVQKVEEKGAALPAALGLPHLPPAAPQFPLFDRLLTCMVSAGQGIQALCLLLSLSRAVLDEHIIRLGIANPHDRPMRGGGAKAWSLKDAIRLIVWRLAGVHPEVIGQRLDTPRSASAVRAKARRLGIPCPDRKALHKPQPDSLRDPGASGLMATLMLAGIEPGQSADEALKRLRDSVVVSAAEVVSLPTKEGRPRRKRNKAAGQRELPFFGIVPDQGEQKVQKPEPVQIPTAENQVNFGEDLTWFAGLKGRTKAQSNRVAVWIAFMLMAGGLHYKEAAKKLGVTPDAFRTFKTNVAIPSDSDRRKMGNVFDLDAAEATLNRSGYELKRCLNSANWFWAKKSEKGVRLSPPLRRGEKIIGEHGNKFTIITRAMLDAETRARHAPFAKTHARLFA</sequence>
<dbReference type="RefSeq" id="WP_227323083.1">
    <property type="nucleotide sequence ID" value="NZ_JAESVB010000013.1"/>
</dbReference>
<dbReference type="AlphaFoldDB" id="A0A963YVB3"/>
<keyword evidence="2" id="KW-1185">Reference proteome</keyword>